<dbReference type="PANTHER" id="PTHR42783:SF3">
    <property type="entry name" value="GLUTAMATE SYNTHASE [NADPH] SMALL CHAIN-RELATED"/>
    <property type="match status" value="1"/>
</dbReference>
<accession>A0A9D1LEV6</accession>
<dbReference type="Pfam" id="PF14691">
    <property type="entry name" value="Fer4_20"/>
    <property type="match status" value="1"/>
</dbReference>
<dbReference type="GO" id="GO:0008137">
    <property type="term" value="F:NADH dehydrogenase (ubiquinone) activity"/>
    <property type="evidence" value="ECO:0007669"/>
    <property type="project" value="InterPro"/>
</dbReference>
<dbReference type="InterPro" id="IPR028261">
    <property type="entry name" value="DPD_II"/>
</dbReference>
<dbReference type="InterPro" id="IPR001949">
    <property type="entry name" value="NADH-UbQ_OxRdtase_51kDa_CS"/>
</dbReference>
<evidence type="ECO:0000313" key="3">
    <source>
        <dbReference type="Proteomes" id="UP000824083"/>
    </source>
</evidence>
<dbReference type="PROSITE" id="PS00645">
    <property type="entry name" value="COMPLEX1_51K_2"/>
    <property type="match status" value="1"/>
</dbReference>
<proteinExistence type="predicted"/>
<evidence type="ECO:0000313" key="2">
    <source>
        <dbReference type="EMBL" id="HIU37149.1"/>
    </source>
</evidence>
<dbReference type="SMART" id="SM00928">
    <property type="entry name" value="NADH_4Fe-4S"/>
    <property type="match status" value="1"/>
</dbReference>
<dbReference type="InterPro" id="IPR037207">
    <property type="entry name" value="Nuop51_4Fe4S-bd_sf"/>
</dbReference>
<dbReference type="SUPFAM" id="SSF51971">
    <property type="entry name" value="Nucleotide-binding domain"/>
    <property type="match status" value="2"/>
</dbReference>
<dbReference type="Gene3D" id="1.10.1060.10">
    <property type="entry name" value="Alpha-helical ferredoxin"/>
    <property type="match status" value="1"/>
</dbReference>
<dbReference type="SUPFAM" id="SSF140490">
    <property type="entry name" value="Nqo1C-terminal domain-like"/>
    <property type="match status" value="1"/>
</dbReference>
<dbReference type="InterPro" id="IPR023753">
    <property type="entry name" value="FAD/NAD-binding_dom"/>
</dbReference>
<dbReference type="GO" id="GO:0010181">
    <property type="term" value="F:FMN binding"/>
    <property type="evidence" value="ECO:0007669"/>
    <property type="project" value="InterPro"/>
</dbReference>
<evidence type="ECO:0000259" key="1">
    <source>
        <dbReference type="SMART" id="SM00928"/>
    </source>
</evidence>
<dbReference type="PANTHER" id="PTHR42783">
    <property type="entry name" value="GLUTAMATE SYNTHASE [NADPH] SMALL CHAIN"/>
    <property type="match status" value="1"/>
</dbReference>
<sequence length="668" mass="73769">MNPLIFGVWDGRFYDNRSTFSPQAPDDLPLEQFSQFNPGNPIMTFVCDRGFLVMDRRANLAFSLWRYYQRAARETCGKCTPCRIGVLVIAEALEKAVRGKANEVDWEYVKSVATEMKETSLCGIGQTTPEALLGALEYCPDELLHAQPVAENVYDYYTVMSAPCIEACPAHVDVPRYIDYIKAGEPEMSAAVLLRHYPLVGSCGRVCVRYCEKACRRQYLDSAVDIKNLKRYAADATGPMEDLFHRAQRETNPMSPKVAVVGAGPAGINCAYHLLLQGYKVDIFEANSHAGGMAQVGIPQYRLPKGLLESETDVIEELGGRYFYHQRLGYDFSITDLFNRGYNAIFLGVGCSKGMYLGLDNEDTTLTGYFNGIDFLQKVERAVTSNKPFKLTGDLVVVGGGNVAMDCARSAARLTDGQVHVVYRRTEEGMPADHEEVVAAKEEGIIFHFLSVQKEILSENGQVTGLQIVKMREEKVPGSRRGKLIEIEGTQTILPCTNLIAAIGQRLDKEVLCDDDGIMFDNRGNISVSEALATTRPGVFAGGDAATGPTTLIDGLAQGQIAAQSINEYLTRGSVGFVARRRMGELIKKGDLMKEKDPHINLCPAPRHKLKTLSAEDRRGNFEEVDLSMTEAEAISEANRCMRCYRIYGVVTQLPIPGNITHIQNQAV</sequence>
<organism evidence="2 3">
    <name type="scientific">Candidatus Aphodousia faecigallinarum</name>
    <dbReference type="NCBI Taxonomy" id="2840677"/>
    <lineage>
        <taxon>Bacteria</taxon>
        <taxon>Pseudomonadati</taxon>
        <taxon>Pseudomonadota</taxon>
        <taxon>Betaproteobacteria</taxon>
        <taxon>Burkholderiales</taxon>
        <taxon>Sutterellaceae</taxon>
        <taxon>Sutterellaceae incertae sedis</taxon>
        <taxon>Candidatus Aphodousia</taxon>
    </lineage>
</organism>
<dbReference type="PRINTS" id="PR00419">
    <property type="entry name" value="ADXRDTASE"/>
</dbReference>
<name>A0A9D1LEV6_9BURK</name>
<dbReference type="Pfam" id="PF07992">
    <property type="entry name" value="Pyr_redox_2"/>
    <property type="match status" value="1"/>
</dbReference>
<dbReference type="GO" id="GO:0051539">
    <property type="term" value="F:4 iron, 4 sulfur cluster binding"/>
    <property type="evidence" value="ECO:0007669"/>
    <property type="project" value="InterPro"/>
</dbReference>
<feature type="domain" description="NADH-ubiquinone oxidoreductase 51kDa subunit iron-sulphur binding" evidence="1">
    <location>
        <begin position="61"/>
        <end position="106"/>
    </location>
</feature>
<comment type="caution">
    <text evidence="2">The sequence shown here is derived from an EMBL/GenBank/DDBJ whole genome shotgun (WGS) entry which is preliminary data.</text>
</comment>
<dbReference type="GO" id="GO:0016491">
    <property type="term" value="F:oxidoreductase activity"/>
    <property type="evidence" value="ECO:0007669"/>
    <property type="project" value="InterPro"/>
</dbReference>
<dbReference type="InterPro" id="IPR036188">
    <property type="entry name" value="FAD/NAD-bd_sf"/>
</dbReference>
<gene>
    <name evidence="2" type="ORF">IAC56_02610</name>
</gene>
<reference evidence="2" key="1">
    <citation type="submission" date="2020-10" db="EMBL/GenBank/DDBJ databases">
        <authorList>
            <person name="Gilroy R."/>
        </authorList>
    </citation>
    <scope>NUCLEOTIDE SEQUENCE</scope>
    <source>
        <strain evidence="2">7463</strain>
    </source>
</reference>
<dbReference type="SUPFAM" id="SSF46548">
    <property type="entry name" value="alpha-helical ferredoxin"/>
    <property type="match status" value="2"/>
</dbReference>
<dbReference type="AlphaFoldDB" id="A0A9D1LEV6"/>
<reference evidence="2" key="2">
    <citation type="journal article" date="2021" name="PeerJ">
        <title>Extensive microbial diversity within the chicken gut microbiome revealed by metagenomics and culture.</title>
        <authorList>
            <person name="Gilroy R."/>
            <person name="Ravi A."/>
            <person name="Getino M."/>
            <person name="Pursley I."/>
            <person name="Horton D.L."/>
            <person name="Alikhan N.F."/>
            <person name="Baker D."/>
            <person name="Gharbi K."/>
            <person name="Hall N."/>
            <person name="Watson M."/>
            <person name="Adriaenssens E.M."/>
            <person name="Foster-Nyarko E."/>
            <person name="Jarju S."/>
            <person name="Secka A."/>
            <person name="Antonio M."/>
            <person name="Oren A."/>
            <person name="Chaudhuri R.R."/>
            <person name="La Ragione R."/>
            <person name="Hildebrand F."/>
            <person name="Pallen M.J."/>
        </authorList>
    </citation>
    <scope>NUCLEOTIDE SEQUENCE</scope>
    <source>
        <strain evidence="2">7463</strain>
    </source>
</reference>
<dbReference type="Proteomes" id="UP000824083">
    <property type="component" value="Unassembled WGS sequence"/>
</dbReference>
<protein>
    <submittedName>
        <fullName evidence="2">FAD-dependent oxidoreductase</fullName>
    </submittedName>
</protein>
<dbReference type="Pfam" id="PF10589">
    <property type="entry name" value="NADH_4Fe-4S"/>
    <property type="match status" value="1"/>
</dbReference>
<dbReference type="InterPro" id="IPR019575">
    <property type="entry name" value="Nuop51_4Fe4S-bd"/>
</dbReference>
<dbReference type="EMBL" id="DVMY01000047">
    <property type="protein sequence ID" value="HIU37149.1"/>
    <property type="molecule type" value="Genomic_DNA"/>
</dbReference>
<dbReference type="InterPro" id="IPR009051">
    <property type="entry name" value="Helical_ferredxn"/>
</dbReference>
<dbReference type="Gene3D" id="3.50.50.60">
    <property type="entry name" value="FAD/NAD(P)-binding domain"/>
    <property type="match status" value="3"/>
</dbReference>